<gene>
    <name evidence="2" type="ORF">K505DRAFT_371195</name>
</gene>
<dbReference type="Proteomes" id="UP000799757">
    <property type="component" value="Unassembled WGS sequence"/>
</dbReference>
<keyword evidence="1" id="KW-0175">Coiled coil</keyword>
<sequence length="243" mass="27765">MTPPAAAKPALLLWEHQLKREHGHLLRRMEELETQYRGDHVRVKAVESTMEAAKSTELKVKELDRLVDAIIEDEKNQTQYFDRVVGENQAKHEKTLETWRKTHKKVSALDAQYKSIQTDVTHNSSALDLMTKSVGAVRAAMEQVQRTANTVNESVPNNIMQRLEALDSRQSEGFRMMQDKTRQMQDKLARLERTNSELHSEVSRLKAAVATGVQALRRPTSKTEELITLSSGRMSNLLFMRNS</sequence>
<accession>A0A6A6XSU3</accession>
<dbReference type="OrthoDB" id="3647228at2759"/>
<protein>
    <submittedName>
        <fullName evidence="2">Uncharacterized protein</fullName>
    </submittedName>
</protein>
<name>A0A6A6XSU3_9PLEO</name>
<dbReference type="AlphaFoldDB" id="A0A6A6XSU3"/>
<evidence type="ECO:0000313" key="2">
    <source>
        <dbReference type="EMBL" id="KAF2799095.1"/>
    </source>
</evidence>
<reference evidence="2" key="1">
    <citation type="journal article" date="2020" name="Stud. Mycol.">
        <title>101 Dothideomycetes genomes: a test case for predicting lifestyles and emergence of pathogens.</title>
        <authorList>
            <person name="Haridas S."/>
            <person name="Albert R."/>
            <person name="Binder M."/>
            <person name="Bloem J."/>
            <person name="Labutti K."/>
            <person name="Salamov A."/>
            <person name="Andreopoulos B."/>
            <person name="Baker S."/>
            <person name="Barry K."/>
            <person name="Bills G."/>
            <person name="Bluhm B."/>
            <person name="Cannon C."/>
            <person name="Castanera R."/>
            <person name="Culley D."/>
            <person name="Daum C."/>
            <person name="Ezra D."/>
            <person name="Gonzalez J."/>
            <person name="Henrissat B."/>
            <person name="Kuo A."/>
            <person name="Liang C."/>
            <person name="Lipzen A."/>
            <person name="Lutzoni F."/>
            <person name="Magnuson J."/>
            <person name="Mondo S."/>
            <person name="Nolan M."/>
            <person name="Ohm R."/>
            <person name="Pangilinan J."/>
            <person name="Park H.-J."/>
            <person name="Ramirez L."/>
            <person name="Alfaro M."/>
            <person name="Sun H."/>
            <person name="Tritt A."/>
            <person name="Yoshinaga Y."/>
            <person name="Zwiers L.-H."/>
            <person name="Turgeon B."/>
            <person name="Goodwin S."/>
            <person name="Spatafora J."/>
            <person name="Crous P."/>
            <person name="Grigoriev I."/>
        </authorList>
    </citation>
    <scope>NUCLEOTIDE SEQUENCE</scope>
    <source>
        <strain evidence="2">CBS 109.77</strain>
    </source>
</reference>
<evidence type="ECO:0000256" key="1">
    <source>
        <dbReference type="SAM" id="Coils"/>
    </source>
</evidence>
<feature type="coiled-coil region" evidence="1">
    <location>
        <begin position="174"/>
        <end position="208"/>
    </location>
</feature>
<evidence type="ECO:0000313" key="3">
    <source>
        <dbReference type="Proteomes" id="UP000799757"/>
    </source>
</evidence>
<organism evidence="2 3">
    <name type="scientific">Melanomma pulvis-pyrius CBS 109.77</name>
    <dbReference type="NCBI Taxonomy" id="1314802"/>
    <lineage>
        <taxon>Eukaryota</taxon>
        <taxon>Fungi</taxon>
        <taxon>Dikarya</taxon>
        <taxon>Ascomycota</taxon>
        <taxon>Pezizomycotina</taxon>
        <taxon>Dothideomycetes</taxon>
        <taxon>Pleosporomycetidae</taxon>
        <taxon>Pleosporales</taxon>
        <taxon>Melanommataceae</taxon>
        <taxon>Melanomma</taxon>
    </lineage>
</organism>
<proteinExistence type="predicted"/>
<keyword evidence="3" id="KW-1185">Reference proteome</keyword>
<dbReference type="EMBL" id="MU001770">
    <property type="protein sequence ID" value="KAF2799095.1"/>
    <property type="molecule type" value="Genomic_DNA"/>
</dbReference>